<evidence type="ECO:0000313" key="2">
    <source>
        <dbReference type="Proteomes" id="UP001172101"/>
    </source>
</evidence>
<gene>
    <name evidence="1" type="ORF">B0T26DRAFT_523374</name>
</gene>
<organism evidence="1 2">
    <name type="scientific">Lasiosphaeria miniovina</name>
    <dbReference type="NCBI Taxonomy" id="1954250"/>
    <lineage>
        <taxon>Eukaryota</taxon>
        <taxon>Fungi</taxon>
        <taxon>Dikarya</taxon>
        <taxon>Ascomycota</taxon>
        <taxon>Pezizomycotina</taxon>
        <taxon>Sordariomycetes</taxon>
        <taxon>Sordariomycetidae</taxon>
        <taxon>Sordariales</taxon>
        <taxon>Lasiosphaeriaceae</taxon>
        <taxon>Lasiosphaeria</taxon>
    </lineage>
</organism>
<protein>
    <recommendedName>
        <fullName evidence="3">Fungal N-terminal domain-containing protein</fullName>
    </recommendedName>
</protein>
<reference evidence="1" key="1">
    <citation type="submission" date="2023-06" db="EMBL/GenBank/DDBJ databases">
        <title>Genome-scale phylogeny and comparative genomics of the fungal order Sordariales.</title>
        <authorList>
            <consortium name="Lawrence Berkeley National Laboratory"/>
            <person name="Hensen N."/>
            <person name="Bonometti L."/>
            <person name="Westerberg I."/>
            <person name="Brannstrom I.O."/>
            <person name="Guillou S."/>
            <person name="Cros-Aarteil S."/>
            <person name="Calhoun S."/>
            <person name="Haridas S."/>
            <person name="Kuo A."/>
            <person name="Mondo S."/>
            <person name="Pangilinan J."/>
            <person name="Riley R."/>
            <person name="LaButti K."/>
            <person name="Andreopoulos B."/>
            <person name="Lipzen A."/>
            <person name="Chen C."/>
            <person name="Yanf M."/>
            <person name="Daum C."/>
            <person name="Ng V."/>
            <person name="Clum A."/>
            <person name="Steindorff A."/>
            <person name="Ohm R."/>
            <person name="Martin F."/>
            <person name="Silar P."/>
            <person name="Natvig D."/>
            <person name="Lalanne C."/>
            <person name="Gautier V."/>
            <person name="Ament-velasquez S.L."/>
            <person name="Kruys A."/>
            <person name="Hutchinson M.I."/>
            <person name="Powell A.J."/>
            <person name="Barry K."/>
            <person name="Miller A.N."/>
            <person name="Grigoriev I.V."/>
            <person name="Debuchy R."/>
            <person name="Gladieux P."/>
            <person name="Thoren M.H."/>
            <person name="Johannesson H."/>
        </authorList>
    </citation>
    <scope>NUCLEOTIDE SEQUENCE</scope>
    <source>
        <strain evidence="1">SMH2392-1A</strain>
    </source>
</reference>
<accession>A0AA39ZQI7</accession>
<dbReference type="EMBL" id="JAUIRO010000009">
    <property type="protein sequence ID" value="KAK0701565.1"/>
    <property type="molecule type" value="Genomic_DNA"/>
</dbReference>
<dbReference type="RefSeq" id="XP_060289229.1">
    <property type="nucleotide sequence ID" value="XM_060435491.1"/>
</dbReference>
<evidence type="ECO:0008006" key="3">
    <source>
        <dbReference type="Google" id="ProtNLM"/>
    </source>
</evidence>
<evidence type="ECO:0000313" key="1">
    <source>
        <dbReference type="EMBL" id="KAK0701565.1"/>
    </source>
</evidence>
<comment type="caution">
    <text evidence="1">The sequence shown here is derived from an EMBL/GenBank/DDBJ whole genome shotgun (WGS) entry which is preliminary data.</text>
</comment>
<dbReference type="GeneID" id="85318761"/>
<keyword evidence="2" id="KW-1185">Reference proteome</keyword>
<sequence>MDAAASVLAILNAVVSLVRYFDAVRTAKPDIERLQRELRNLKPLIERACQLLEEHGAKLQTARDLRDGLEGCRSQLTELKTKLEEGPGAGDPGKLKVKLGLASLRWPFERKCVDAILQTLRHYRDMLSAGLNIDQMYVVTLPGCVNADNLGHSTWITSNGSTMKSGSRFSNGSHPSNTGNTTTLSERLVLWIHVNGCCIETSSMNGRTAARQLSCGFRVLVSIPVSPSLDPEAYLPSWRW</sequence>
<dbReference type="Proteomes" id="UP001172101">
    <property type="component" value="Unassembled WGS sequence"/>
</dbReference>
<proteinExistence type="predicted"/>
<dbReference type="AlphaFoldDB" id="A0AA39ZQI7"/>
<name>A0AA39ZQI7_9PEZI</name>